<reference evidence="1" key="1">
    <citation type="submission" date="2022-01" db="EMBL/GenBank/DDBJ databases">
        <title>Colwellia maritima, isolated from seawater.</title>
        <authorList>
            <person name="Kristyanto S."/>
            <person name="Jung J."/>
            <person name="Jeon C.O."/>
        </authorList>
    </citation>
    <scope>NUCLEOTIDE SEQUENCE</scope>
    <source>
        <strain evidence="1">MSW7</strain>
    </source>
</reference>
<dbReference type="RefSeq" id="WP_242283407.1">
    <property type="nucleotide sequence ID" value="NZ_JAKKSL010000001.1"/>
</dbReference>
<gene>
    <name evidence="1" type="ORF">L3081_03190</name>
</gene>
<evidence type="ECO:0008006" key="3">
    <source>
        <dbReference type="Google" id="ProtNLM"/>
    </source>
</evidence>
<organism evidence="1 2">
    <name type="scientific">Colwellia maritima</name>
    <dbReference type="NCBI Taxonomy" id="2912588"/>
    <lineage>
        <taxon>Bacteria</taxon>
        <taxon>Pseudomonadati</taxon>
        <taxon>Pseudomonadota</taxon>
        <taxon>Gammaproteobacteria</taxon>
        <taxon>Alteromonadales</taxon>
        <taxon>Colwelliaceae</taxon>
        <taxon>Colwellia</taxon>
    </lineage>
</organism>
<dbReference type="InterPro" id="IPR027417">
    <property type="entry name" value="P-loop_NTPase"/>
</dbReference>
<protein>
    <recommendedName>
        <fullName evidence="3">Phage infection protein</fullName>
    </recommendedName>
</protein>
<evidence type="ECO:0000313" key="1">
    <source>
        <dbReference type="EMBL" id="MCI2282585.1"/>
    </source>
</evidence>
<comment type="caution">
    <text evidence="1">The sequence shown here is derived from an EMBL/GenBank/DDBJ whole genome shotgun (WGS) entry which is preliminary data.</text>
</comment>
<proteinExistence type="predicted"/>
<dbReference type="EMBL" id="JAKKSL010000001">
    <property type="protein sequence ID" value="MCI2282585.1"/>
    <property type="molecule type" value="Genomic_DNA"/>
</dbReference>
<keyword evidence="2" id="KW-1185">Reference proteome</keyword>
<dbReference type="SUPFAM" id="SSF52540">
    <property type="entry name" value="P-loop containing nucleoside triphosphate hydrolases"/>
    <property type="match status" value="1"/>
</dbReference>
<dbReference type="Gene3D" id="3.40.50.300">
    <property type="entry name" value="P-loop containing nucleotide triphosphate hydrolases"/>
    <property type="match status" value="1"/>
</dbReference>
<accession>A0ABS9WXP1</accession>
<evidence type="ECO:0000313" key="2">
    <source>
        <dbReference type="Proteomes" id="UP001139646"/>
    </source>
</evidence>
<name>A0ABS9WXP1_9GAMM</name>
<dbReference type="Proteomes" id="UP001139646">
    <property type="component" value="Unassembled WGS sequence"/>
</dbReference>
<sequence length="730" mass="84619">MNKLSINFENCYGINKLEYEFDSEESGSSKGVYSIYAPNGFMKSSFARAFEDVQFGKLSRDIVFPERETKREIIIDAENIEPESIFVIKPYSESYSSEKTSLLLVNEELKKKYDIALKEIEQKKAGLIKSLKEQSGIKSRTVSVESILCKSFEKSEKDLSDLFSELLELTDDFSHFSGIKYGDIFNDKVIKFLESGDLSKELEDYIQTYDTLIEKSPVLTREFNHQNAVIISKSLKDTGFFGAEHTVNLTLPTGKHEVSSQEKLTQLIKEEQDKVITDPDLLKKFTAIDKKLSNAETKKFREYITDHKDLLPELKEYRKFEKKLWIAYLQKQPEFLREFVATYQTNKQLIIDITQVAKDEQTIWQSVVSTFNKRFNVPFNLTIENQDDVILQSASPTIAFEFDDGREKRDINKTDLMDVLSQGERRALYILNLLFEIEVRLRHTTPTLFIVDDIADSFDYKNKYSIVEYLKVIAETSYFKVIFLTHNFDFHRTICGRIGIYGNKRLFTIKSDSRIKFTQEKYQRDVLNHWKTQLHIDMKCVLACIPFARNLSEYCGNTGEYNLLTALLHLKPNTDDLRISDLQTIYQNVFTDKSNVELPAPQNLITEQLMQVSEAIVAEASDEAQLEDKIVLSIAIRLEAEKFMIRKINDQGFVNDIRTNQTQKLYERFCNDFGDEQESIIALDQVNLMTPENIHLNSFMYEPILDMSAIHLYKLFNDVKALNTSGNDND</sequence>